<keyword evidence="8" id="KW-0186">Copper</keyword>
<keyword evidence="6" id="KW-0136">Cellulose degradation</keyword>
<evidence type="ECO:0000256" key="13">
    <source>
        <dbReference type="ARBA" id="ARBA00044502"/>
    </source>
</evidence>
<comment type="caution">
    <text evidence="17">The sequence shown here is derived from an EMBL/GenBank/DDBJ whole genome shotgun (WGS) entry which is preliminary data.</text>
</comment>
<keyword evidence="7" id="KW-0560">Oxidoreductase</keyword>
<evidence type="ECO:0000256" key="7">
    <source>
        <dbReference type="ARBA" id="ARBA00023002"/>
    </source>
</evidence>
<keyword evidence="4" id="KW-0479">Metal-binding</keyword>
<dbReference type="Gene3D" id="2.70.50.70">
    <property type="match status" value="1"/>
</dbReference>
<comment type="cofactor">
    <cofactor evidence="1">
        <name>Cu(2+)</name>
        <dbReference type="ChEBI" id="CHEBI:29036"/>
    </cofactor>
</comment>
<evidence type="ECO:0000256" key="4">
    <source>
        <dbReference type="ARBA" id="ARBA00022723"/>
    </source>
</evidence>
<name>A0A9P4QR72_9PLEO</name>
<protein>
    <recommendedName>
        <fullName evidence="15">lytic cellulose monooxygenase (C4-dehydrogenating)</fullName>
        <ecNumber evidence="15">1.14.99.56</ecNumber>
    </recommendedName>
</protein>
<evidence type="ECO:0000256" key="2">
    <source>
        <dbReference type="ARBA" id="ARBA00004613"/>
    </source>
</evidence>
<keyword evidence="9" id="KW-0503">Monooxygenase</keyword>
<evidence type="ECO:0000256" key="5">
    <source>
        <dbReference type="ARBA" id="ARBA00022729"/>
    </source>
</evidence>
<accession>A0A9P4QR72</accession>
<evidence type="ECO:0000256" key="12">
    <source>
        <dbReference type="ARBA" id="ARBA00023326"/>
    </source>
</evidence>
<keyword evidence="11" id="KW-0119">Carbohydrate metabolism</keyword>
<evidence type="ECO:0000313" key="18">
    <source>
        <dbReference type="Proteomes" id="UP000799444"/>
    </source>
</evidence>
<proteinExistence type="inferred from homology"/>
<keyword evidence="10" id="KW-1015">Disulfide bond</keyword>
<evidence type="ECO:0000256" key="8">
    <source>
        <dbReference type="ARBA" id="ARBA00023008"/>
    </source>
</evidence>
<dbReference type="Proteomes" id="UP000799444">
    <property type="component" value="Unassembled WGS sequence"/>
</dbReference>
<evidence type="ECO:0000256" key="1">
    <source>
        <dbReference type="ARBA" id="ARBA00001973"/>
    </source>
</evidence>
<dbReference type="PANTHER" id="PTHR33353:SF10">
    <property type="entry name" value="ENDO-BETA-1,4-GLUCANASE D"/>
    <property type="match status" value="1"/>
</dbReference>
<feature type="non-terminal residue" evidence="17">
    <location>
        <position position="1"/>
    </location>
</feature>
<keyword evidence="12" id="KW-0624">Polysaccharide degradation</keyword>
<dbReference type="EC" id="1.14.99.56" evidence="15"/>
<evidence type="ECO:0000313" key="17">
    <source>
        <dbReference type="EMBL" id="KAF2729471.1"/>
    </source>
</evidence>
<evidence type="ECO:0000256" key="3">
    <source>
        <dbReference type="ARBA" id="ARBA00022525"/>
    </source>
</evidence>
<dbReference type="GO" id="GO:0030245">
    <property type="term" value="P:cellulose catabolic process"/>
    <property type="evidence" value="ECO:0007669"/>
    <property type="project" value="UniProtKB-KW"/>
</dbReference>
<dbReference type="PANTHER" id="PTHR33353">
    <property type="entry name" value="PUTATIVE (AFU_ORTHOLOGUE AFUA_1G12560)-RELATED"/>
    <property type="match status" value="1"/>
</dbReference>
<evidence type="ECO:0000256" key="14">
    <source>
        <dbReference type="ARBA" id="ARBA00045077"/>
    </source>
</evidence>
<feature type="non-terminal residue" evidence="17">
    <location>
        <position position="189"/>
    </location>
</feature>
<gene>
    <name evidence="17" type="ORF">EJ04DRAFT_393495</name>
</gene>
<comment type="catalytic activity">
    <reaction evidence="14">
        <text>[(1-&gt;4)-beta-D-glucosyl]n+m + reduced acceptor + O2 = 4-dehydro-beta-D-glucosyl-[(1-&gt;4)-beta-D-glucosyl]n-1 + [(1-&gt;4)-beta-D-glucosyl]m + acceptor + H2O.</text>
        <dbReference type="EC" id="1.14.99.56"/>
    </reaction>
</comment>
<dbReference type="GO" id="GO:0046872">
    <property type="term" value="F:metal ion binding"/>
    <property type="evidence" value="ECO:0007669"/>
    <property type="project" value="UniProtKB-KW"/>
</dbReference>
<reference evidence="17" key="1">
    <citation type="journal article" date="2020" name="Stud. Mycol.">
        <title>101 Dothideomycetes genomes: a test case for predicting lifestyles and emergence of pathogens.</title>
        <authorList>
            <person name="Haridas S."/>
            <person name="Albert R."/>
            <person name="Binder M."/>
            <person name="Bloem J."/>
            <person name="Labutti K."/>
            <person name="Salamov A."/>
            <person name="Andreopoulos B."/>
            <person name="Baker S."/>
            <person name="Barry K."/>
            <person name="Bills G."/>
            <person name="Bluhm B."/>
            <person name="Cannon C."/>
            <person name="Castanera R."/>
            <person name="Culley D."/>
            <person name="Daum C."/>
            <person name="Ezra D."/>
            <person name="Gonzalez J."/>
            <person name="Henrissat B."/>
            <person name="Kuo A."/>
            <person name="Liang C."/>
            <person name="Lipzen A."/>
            <person name="Lutzoni F."/>
            <person name="Magnuson J."/>
            <person name="Mondo S."/>
            <person name="Nolan M."/>
            <person name="Ohm R."/>
            <person name="Pangilinan J."/>
            <person name="Park H.-J."/>
            <person name="Ramirez L."/>
            <person name="Alfaro M."/>
            <person name="Sun H."/>
            <person name="Tritt A."/>
            <person name="Yoshinaga Y."/>
            <person name="Zwiers L.-H."/>
            <person name="Turgeon B."/>
            <person name="Goodwin S."/>
            <person name="Spatafora J."/>
            <person name="Crous P."/>
            <person name="Grigoriev I."/>
        </authorList>
    </citation>
    <scope>NUCLEOTIDE SEQUENCE</scope>
    <source>
        <strain evidence="17">CBS 125425</strain>
    </source>
</reference>
<evidence type="ECO:0000256" key="6">
    <source>
        <dbReference type="ARBA" id="ARBA00023001"/>
    </source>
</evidence>
<evidence type="ECO:0000259" key="16">
    <source>
        <dbReference type="Pfam" id="PF03443"/>
    </source>
</evidence>
<organism evidence="17 18">
    <name type="scientific">Polyplosphaeria fusca</name>
    <dbReference type="NCBI Taxonomy" id="682080"/>
    <lineage>
        <taxon>Eukaryota</taxon>
        <taxon>Fungi</taxon>
        <taxon>Dikarya</taxon>
        <taxon>Ascomycota</taxon>
        <taxon>Pezizomycotina</taxon>
        <taxon>Dothideomycetes</taxon>
        <taxon>Pleosporomycetidae</taxon>
        <taxon>Pleosporales</taxon>
        <taxon>Tetraplosphaeriaceae</taxon>
        <taxon>Polyplosphaeria</taxon>
    </lineage>
</organism>
<comment type="similarity">
    <text evidence="13">Belongs to the polysaccharide monooxygenase AA9 family.</text>
</comment>
<dbReference type="InterPro" id="IPR005103">
    <property type="entry name" value="AA9_LPMO"/>
</dbReference>
<evidence type="ECO:0000256" key="11">
    <source>
        <dbReference type="ARBA" id="ARBA00023277"/>
    </source>
</evidence>
<dbReference type="GO" id="GO:0004497">
    <property type="term" value="F:monooxygenase activity"/>
    <property type="evidence" value="ECO:0007669"/>
    <property type="project" value="UniProtKB-KW"/>
</dbReference>
<dbReference type="InterPro" id="IPR049892">
    <property type="entry name" value="AA9"/>
</dbReference>
<dbReference type="Pfam" id="PF03443">
    <property type="entry name" value="AA9"/>
    <property type="match status" value="1"/>
</dbReference>
<keyword evidence="3" id="KW-0964">Secreted</keyword>
<sequence length="189" mass="20853">LLRINGTLSNDWQYVRRPALESFPWHDIRDPETIRCGFGANTSGNQTETAVILAGDTIGLRVGQSLDVSIYHPGPAYAYLSRSPAELESYQGDGTWFKIGQYGIVNASRWEIDSDYQEMNFTIPVTTPPGKYLFRAEQLYMLFSGLDGTGLPFMQFYINCAHIEVKGSGGGIPGPLVKFPGAYATTDRG</sequence>
<dbReference type="AlphaFoldDB" id="A0A9P4QR72"/>
<comment type="subcellular location">
    <subcellularLocation>
        <location evidence="2">Secreted</location>
    </subcellularLocation>
</comment>
<dbReference type="OrthoDB" id="6038816at2759"/>
<feature type="domain" description="Auxiliary Activity family 9 catalytic" evidence="16">
    <location>
        <begin position="10"/>
        <end position="189"/>
    </location>
</feature>
<dbReference type="EMBL" id="ML996244">
    <property type="protein sequence ID" value="KAF2729471.1"/>
    <property type="molecule type" value="Genomic_DNA"/>
</dbReference>
<evidence type="ECO:0000256" key="10">
    <source>
        <dbReference type="ARBA" id="ARBA00023157"/>
    </source>
</evidence>
<keyword evidence="18" id="KW-1185">Reference proteome</keyword>
<evidence type="ECO:0000256" key="9">
    <source>
        <dbReference type="ARBA" id="ARBA00023033"/>
    </source>
</evidence>
<dbReference type="GO" id="GO:0005576">
    <property type="term" value="C:extracellular region"/>
    <property type="evidence" value="ECO:0007669"/>
    <property type="project" value="UniProtKB-SubCell"/>
</dbReference>
<keyword evidence="5" id="KW-0732">Signal</keyword>
<evidence type="ECO:0000256" key="15">
    <source>
        <dbReference type="ARBA" id="ARBA00047174"/>
    </source>
</evidence>